<sequence>MSKLLTKQEIGRLTGAPASSARAQMEVLDANRIPYVRRKDGSPALTWEMVNQATLTRNTSKRTSAGANLPTGFNLDAIN</sequence>
<reference evidence="3 4" key="1">
    <citation type="submission" date="2024-08" db="EMBL/GenBank/DDBJ databases">
        <authorList>
            <person name="Ishaq N."/>
        </authorList>
    </citation>
    <scope>NUCLEOTIDE SEQUENCE [LARGE SCALE GENOMIC DNA]</scope>
    <source>
        <strain evidence="3 4">DSM 18651</strain>
    </source>
</reference>
<dbReference type="EMBL" id="JBGMEK010000063">
    <property type="protein sequence ID" value="MFA0812958.1"/>
    <property type="molecule type" value="Genomic_DNA"/>
</dbReference>
<evidence type="ECO:0000256" key="1">
    <source>
        <dbReference type="SAM" id="MobiDB-lite"/>
    </source>
</evidence>
<gene>
    <name evidence="3" type="ORF">ACCI49_18780</name>
</gene>
<evidence type="ECO:0000313" key="3">
    <source>
        <dbReference type="EMBL" id="MFA0812958.1"/>
    </source>
</evidence>
<dbReference type="InterPro" id="IPR025319">
    <property type="entry name" value="DUF4224"/>
</dbReference>
<protein>
    <submittedName>
        <fullName evidence="3">DUF4224 domain-containing protein</fullName>
    </submittedName>
</protein>
<dbReference type="RefSeq" id="WP_371840696.1">
    <property type="nucleotide sequence ID" value="NZ_JBGMEK010000063.1"/>
</dbReference>
<feature type="domain" description="DUF4224" evidence="2">
    <location>
        <begin position="4"/>
        <end position="48"/>
    </location>
</feature>
<proteinExistence type="predicted"/>
<name>A0ABV4P5H5_9GAMM</name>
<accession>A0ABV4P5H5</accession>
<evidence type="ECO:0000313" key="4">
    <source>
        <dbReference type="Proteomes" id="UP001569428"/>
    </source>
</evidence>
<evidence type="ECO:0000259" key="2">
    <source>
        <dbReference type="Pfam" id="PF13986"/>
    </source>
</evidence>
<dbReference type="Proteomes" id="UP001569428">
    <property type="component" value="Unassembled WGS sequence"/>
</dbReference>
<feature type="region of interest" description="Disordered" evidence="1">
    <location>
        <begin position="58"/>
        <end position="79"/>
    </location>
</feature>
<comment type="caution">
    <text evidence="3">The sequence shown here is derived from an EMBL/GenBank/DDBJ whole genome shotgun (WGS) entry which is preliminary data.</text>
</comment>
<dbReference type="Pfam" id="PF13986">
    <property type="entry name" value="DUF4224"/>
    <property type="match status" value="1"/>
</dbReference>
<organism evidence="3 4">
    <name type="scientific">Microbulbifer epialgicus</name>
    <dbReference type="NCBI Taxonomy" id="393907"/>
    <lineage>
        <taxon>Bacteria</taxon>
        <taxon>Pseudomonadati</taxon>
        <taxon>Pseudomonadota</taxon>
        <taxon>Gammaproteobacteria</taxon>
        <taxon>Cellvibrionales</taxon>
        <taxon>Microbulbiferaceae</taxon>
        <taxon>Microbulbifer</taxon>
    </lineage>
</organism>
<keyword evidence="4" id="KW-1185">Reference proteome</keyword>